<name>A0A9X3BEA4_9MYCO</name>
<protein>
    <submittedName>
        <fullName evidence="1">Uncharacterized protein</fullName>
    </submittedName>
</protein>
<evidence type="ECO:0000313" key="2">
    <source>
        <dbReference type="EMBL" id="ULP40086.1"/>
    </source>
</evidence>
<reference evidence="1" key="2">
    <citation type="journal article" date="2022" name="BMC Genomics">
        <title>Comparative genome analysis of mycobacteria focusing on tRNA and non-coding RNA.</title>
        <authorList>
            <person name="Behra P.R.K."/>
            <person name="Pettersson B.M.F."/>
            <person name="Ramesh M."/>
            <person name="Das S."/>
            <person name="Dasgupta S."/>
            <person name="Kirsebom L.A."/>
        </authorList>
    </citation>
    <scope>NUCLEOTIDE SEQUENCE</scope>
    <source>
        <strain evidence="1">DSM 45406</strain>
    </source>
</reference>
<gene>
    <name evidence="1" type="ORF">H7H73_03020</name>
    <name evidence="2" type="ORF">MJO55_28040</name>
</gene>
<dbReference type="AlphaFoldDB" id="A0A9X3BEA4"/>
<dbReference type="Proteomes" id="UP001140272">
    <property type="component" value="Unassembled WGS sequence"/>
</dbReference>
<geneLocation type="plasmid" evidence="2 3">
    <name>unnamed</name>
</geneLocation>
<proteinExistence type="predicted"/>
<accession>A0A9X3BEA4</accession>
<sequence length="69" mass="7225">MTPHSSPAVLPSAHSGSVVTALTAATSAAHVAVEHAQTVADQIFGLSVLSLRQQGYNDRFIADRLRARA</sequence>
<keyword evidence="2" id="KW-0614">Plasmid</keyword>
<evidence type="ECO:0000313" key="1">
    <source>
        <dbReference type="EMBL" id="MCV7069623.1"/>
    </source>
</evidence>
<dbReference type="EMBL" id="CP092428">
    <property type="protein sequence ID" value="ULP40086.1"/>
    <property type="molecule type" value="Genomic_DNA"/>
</dbReference>
<evidence type="ECO:0000313" key="4">
    <source>
        <dbReference type="Proteomes" id="UP001140272"/>
    </source>
</evidence>
<dbReference type="Proteomes" id="UP001055159">
    <property type="component" value="Plasmid unnamed"/>
</dbReference>
<dbReference type="RefSeq" id="WP_239736475.1">
    <property type="nucleotide sequence ID" value="NZ_CP092428.2"/>
</dbReference>
<dbReference type="EMBL" id="JACKRN010000121">
    <property type="protein sequence ID" value="MCV7069623.1"/>
    <property type="molecule type" value="Genomic_DNA"/>
</dbReference>
<reference evidence="1" key="1">
    <citation type="submission" date="2020-07" db="EMBL/GenBank/DDBJ databases">
        <authorList>
            <person name="Pettersson B.M.F."/>
            <person name="Behra P.R.K."/>
            <person name="Ramesh M."/>
            <person name="Das S."/>
            <person name="Dasgupta S."/>
            <person name="Kirsebom L.A."/>
        </authorList>
    </citation>
    <scope>NUCLEOTIDE SEQUENCE</scope>
    <source>
        <strain evidence="1">DSM 45406</strain>
    </source>
</reference>
<organism evidence="1 4">
    <name type="scientific">Mycolicibacterium rufum</name>
    <dbReference type="NCBI Taxonomy" id="318424"/>
    <lineage>
        <taxon>Bacteria</taxon>
        <taxon>Bacillati</taxon>
        <taxon>Actinomycetota</taxon>
        <taxon>Actinomycetes</taxon>
        <taxon>Mycobacteriales</taxon>
        <taxon>Mycobacteriaceae</taxon>
        <taxon>Mycolicibacterium</taxon>
    </lineage>
</organism>
<evidence type="ECO:0000313" key="3">
    <source>
        <dbReference type="Proteomes" id="UP001055159"/>
    </source>
</evidence>
<keyword evidence="3" id="KW-1185">Reference proteome</keyword>
<reference evidence="2" key="3">
    <citation type="submission" date="2022-08" db="EMBL/GenBank/DDBJ databases">
        <title>Whole genome sequencing of non-tuberculosis mycobacteria type-strains.</title>
        <authorList>
            <person name="Igarashi Y."/>
            <person name="Osugi A."/>
            <person name="Mitarai S."/>
        </authorList>
    </citation>
    <scope>NUCLEOTIDE SEQUENCE</scope>
    <source>
        <strain evidence="2">JCM 16372</strain>
        <plasmid evidence="2">unnamed</plasmid>
    </source>
</reference>